<dbReference type="AlphaFoldDB" id="A0A0L0D0H2"/>
<evidence type="ECO:0000313" key="2">
    <source>
        <dbReference type="Proteomes" id="UP000054566"/>
    </source>
</evidence>
<dbReference type="OrthoDB" id="384400at2759"/>
<gene>
    <name evidence="1" type="ORF">PFLG_02925</name>
</gene>
<dbReference type="Proteomes" id="UP000054566">
    <property type="component" value="Unassembled WGS sequence"/>
</dbReference>
<dbReference type="EMBL" id="GG664848">
    <property type="protein sequence ID" value="KNC38048.1"/>
    <property type="molecule type" value="Genomic_DNA"/>
</dbReference>
<proteinExistence type="predicted"/>
<sequence length="212" mass="25168">MNKQLCGPVYYSSDLTYEDFITSRKINFFEKQQIKNSVYLLSQHGIYGIKFIHLTNEWFKLYKCELRPLMKICHYPKIGQMICNMPNVYVVGDGFDMKYIPNTEMDNEVNDFNDVLSRKINKMSSENLSYNNKMNYNRISQDIPTKITNKNMAYESIMGLLFPNIRSHKSCNVNAYYKDHNDYRKNKTIIPEFSNAYSFKNDIRINNLFKNL</sequence>
<protein>
    <submittedName>
        <fullName evidence="1">Uncharacterized protein</fullName>
    </submittedName>
</protein>
<reference evidence="2" key="2">
    <citation type="submission" date="2015-07" db="EMBL/GenBank/DDBJ databases">
        <title>The genome sequence of Plasmodium falciparum RAJ116.</title>
        <authorList>
            <consortium name="The Broad Institute Genome Sequencing Platform"/>
            <person name="Volkman S.K."/>
            <person name="Neafsey D.E."/>
            <person name="Dash A.P."/>
            <person name="Chitnis C.E."/>
            <person name="Hartl D.L."/>
            <person name="Young S.K."/>
            <person name="Kodira C.D."/>
            <person name="Zeng Q."/>
            <person name="Koehrsen M."/>
            <person name="Godfrey P."/>
            <person name="Alvarado L."/>
            <person name="Berlin A."/>
            <person name="Borenstein D."/>
            <person name="Chen Z."/>
            <person name="Engels R."/>
            <person name="Freedman E."/>
            <person name="Gellesch M."/>
            <person name="Goldberg J."/>
            <person name="Griggs A."/>
            <person name="Gujja S."/>
            <person name="Heiman D."/>
            <person name="Hepburn T."/>
            <person name="Howarth C."/>
            <person name="Jen D."/>
            <person name="Larson L."/>
            <person name="Lewis B."/>
            <person name="Mehta T."/>
            <person name="Park D."/>
            <person name="Pearson M."/>
            <person name="Roberts A."/>
            <person name="Saif S."/>
            <person name="Shea T."/>
            <person name="Shenoy N."/>
            <person name="Sisk P."/>
            <person name="Stolte C."/>
            <person name="Sykes S."/>
            <person name="Walk T."/>
            <person name="White J."/>
            <person name="Yandava C."/>
            <person name="Wirth D.F."/>
            <person name="Nusbaum C."/>
            <person name="Birren B."/>
        </authorList>
    </citation>
    <scope>NUCLEOTIDE SEQUENCE [LARGE SCALE GENOMIC DNA]</scope>
    <source>
        <strain evidence="2">RAJ116</strain>
    </source>
</reference>
<organism evidence="1 2">
    <name type="scientific">Plasmodium falciparum RAJ116</name>
    <dbReference type="NCBI Taxonomy" id="580058"/>
    <lineage>
        <taxon>Eukaryota</taxon>
        <taxon>Sar</taxon>
        <taxon>Alveolata</taxon>
        <taxon>Apicomplexa</taxon>
        <taxon>Aconoidasida</taxon>
        <taxon>Haemosporida</taxon>
        <taxon>Plasmodiidae</taxon>
        <taxon>Plasmodium</taxon>
        <taxon>Plasmodium (Laverania)</taxon>
    </lineage>
</organism>
<accession>A0A0L0D0H2</accession>
<name>A0A0L0D0H2_PLAFA</name>
<reference evidence="2" key="1">
    <citation type="submission" date="2015-07" db="EMBL/GenBank/DDBJ databases">
        <title>Annotation of Plasmodium falciparum RAJ116.</title>
        <authorList>
            <consortium name="The Broad Institute Genome Sequencing Platform"/>
            <person name="Volkman S.K."/>
            <person name="Neafsey D.E."/>
            <person name="Dash A.P."/>
            <person name="Chitnis C.E."/>
            <person name="Hartl D.L."/>
            <person name="Young S.K."/>
            <person name="Zeng Q."/>
            <person name="Koehrsen M."/>
            <person name="Alvarado L."/>
            <person name="Berlin A."/>
            <person name="Borenstein D."/>
            <person name="Chapman S.B."/>
            <person name="Chen Z."/>
            <person name="Engels R."/>
            <person name="Freedman E."/>
            <person name="Gellesch M."/>
            <person name="Goldberg J."/>
            <person name="Griggs A."/>
            <person name="Gujja S."/>
            <person name="Heilman E.R."/>
            <person name="Heiman D.I."/>
            <person name="Howarth C."/>
            <person name="Jen D."/>
            <person name="Larson L."/>
            <person name="Mehta T."/>
            <person name="Neiman D."/>
            <person name="Park D."/>
            <person name="Pearson M."/>
            <person name="Roberts A."/>
            <person name="Saif S."/>
            <person name="Shea T."/>
            <person name="Shenoy N."/>
            <person name="Sisk P."/>
            <person name="Stolte C."/>
            <person name="Sykes S."/>
            <person name="Walk T."/>
            <person name="White J."/>
            <person name="Yandava C."/>
            <person name="Haas B."/>
            <person name="Henn M.R."/>
            <person name="Nusbaum C."/>
            <person name="Birren B."/>
        </authorList>
    </citation>
    <scope>NUCLEOTIDE SEQUENCE [LARGE SCALE GENOMIC DNA]</scope>
    <source>
        <strain evidence="2">RAJ116</strain>
    </source>
</reference>
<evidence type="ECO:0000313" key="1">
    <source>
        <dbReference type="EMBL" id="KNC38048.1"/>
    </source>
</evidence>